<dbReference type="InterPro" id="IPR046341">
    <property type="entry name" value="SET_dom_sf"/>
</dbReference>
<dbReference type="InterPro" id="IPR019787">
    <property type="entry name" value="Znf_PHD-finger"/>
</dbReference>
<organism evidence="9 10">
    <name type="scientific">Miscanthus lutarioriparius</name>
    <dbReference type="NCBI Taxonomy" id="422564"/>
    <lineage>
        <taxon>Eukaryota</taxon>
        <taxon>Viridiplantae</taxon>
        <taxon>Streptophyta</taxon>
        <taxon>Embryophyta</taxon>
        <taxon>Tracheophyta</taxon>
        <taxon>Spermatophyta</taxon>
        <taxon>Magnoliopsida</taxon>
        <taxon>Liliopsida</taxon>
        <taxon>Poales</taxon>
        <taxon>Poaceae</taxon>
        <taxon>PACMAD clade</taxon>
        <taxon>Panicoideae</taxon>
        <taxon>Andropogonodae</taxon>
        <taxon>Andropogoneae</taxon>
        <taxon>Saccharinae</taxon>
        <taxon>Miscanthus</taxon>
    </lineage>
</organism>
<evidence type="ECO:0000259" key="8">
    <source>
        <dbReference type="PROSITE" id="PS50280"/>
    </source>
</evidence>
<dbReference type="InterPro" id="IPR013083">
    <property type="entry name" value="Znf_RING/FYVE/PHD"/>
</dbReference>
<dbReference type="Pfam" id="PF00628">
    <property type="entry name" value="PHD"/>
    <property type="match status" value="1"/>
</dbReference>
<dbReference type="GO" id="GO:0008270">
    <property type="term" value="F:zinc ion binding"/>
    <property type="evidence" value="ECO:0007669"/>
    <property type="project" value="UniProtKB-KW"/>
</dbReference>
<evidence type="ECO:0000256" key="6">
    <source>
        <dbReference type="SAM" id="MobiDB-lite"/>
    </source>
</evidence>
<dbReference type="SMART" id="SM00249">
    <property type="entry name" value="PHD"/>
    <property type="match status" value="1"/>
</dbReference>
<feature type="domain" description="PHD-type" evidence="7">
    <location>
        <begin position="63"/>
        <end position="113"/>
    </location>
</feature>
<dbReference type="GO" id="GO:0006325">
    <property type="term" value="P:chromatin organization"/>
    <property type="evidence" value="ECO:0007669"/>
    <property type="project" value="UniProtKB-KW"/>
</dbReference>
<protein>
    <recommendedName>
        <fullName evidence="11">Histone-lysine N-methyltransferase ATXR5</fullName>
    </recommendedName>
</protein>
<evidence type="ECO:0000256" key="2">
    <source>
        <dbReference type="ARBA" id="ARBA00022771"/>
    </source>
</evidence>
<dbReference type="InterPro" id="IPR011011">
    <property type="entry name" value="Znf_FYVE_PHD"/>
</dbReference>
<keyword evidence="2 5" id="KW-0863">Zinc-finger</keyword>
<gene>
    <name evidence="9" type="ORF">NCGR_LOCUS18862</name>
</gene>
<evidence type="ECO:0000256" key="3">
    <source>
        <dbReference type="ARBA" id="ARBA00022833"/>
    </source>
</evidence>
<comment type="caution">
    <text evidence="9">The sequence shown here is derived from an EMBL/GenBank/DDBJ whole genome shotgun (WGS) entry which is preliminary data.</text>
</comment>
<dbReference type="SUPFAM" id="SSF57903">
    <property type="entry name" value="FYVE/PHD zinc finger"/>
    <property type="match status" value="1"/>
</dbReference>
<evidence type="ECO:0000256" key="1">
    <source>
        <dbReference type="ARBA" id="ARBA00022723"/>
    </source>
</evidence>
<keyword evidence="1" id="KW-0479">Metal-binding</keyword>
<dbReference type="InterPro" id="IPR001965">
    <property type="entry name" value="Znf_PHD"/>
</dbReference>
<name>A0A811NMC2_9POAL</name>
<dbReference type="Gene3D" id="3.30.40.10">
    <property type="entry name" value="Zinc/RING finger domain, C3HC4 (zinc finger)"/>
    <property type="match status" value="1"/>
</dbReference>
<dbReference type="Proteomes" id="UP000604825">
    <property type="component" value="Unassembled WGS sequence"/>
</dbReference>
<accession>A0A811NMC2</accession>
<evidence type="ECO:0008006" key="11">
    <source>
        <dbReference type="Google" id="ProtNLM"/>
    </source>
</evidence>
<keyword evidence="3" id="KW-0862">Zinc</keyword>
<dbReference type="Pfam" id="PF00856">
    <property type="entry name" value="SET"/>
    <property type="match status" value="1"/>
</dbReference>
<keyword evidence="10" id="KW-1185">Reference proteome</keyword>
<evidence type="ECO:0000313" key="10">
    <source>
        <dbReference type="Proteomes" id="UP000604825"/>
    </source>
</evidence>
<dbReference type="FunFam" id="3.30.40.10:FF:001337">
    <property type="entry name" value="PHD transcription factor"/>
    <property type="match status" value="1"/>
</dbReference>
<keyword evidence="4" id="KW-0156">Chromatin regulator</keyword>
<evidence type="ECO:0000259" key="7">
    <source>
        <dbReference type="PROSITE" id="PS50016"/>
    </source>
</evidence>
<evidence type="ECO:0000256" key="4">
    <source>
        <dbReference type="ARBA" id="ARBA00022853"/>
    </source>
</evidence>
<dbReference type="PROSITE" id="PS50280">
    <property type="entry name" value="SET"/>
    <property type="match status" value="1"/>
</dbReference>
<dbReference type="SUPFAM" id="SSF82199">
    <property type="entry name" value="SET domain"/>
    <property type="match status" value="1"/>
</dbReference>
<dbReference type="PROSITE" id="PS50016">
    <property type="entry name" value="ZF_PHD_2"/>
    <property type="match status" value="1"/>
</dbReference>
<dbReference type="PROSITE" id="PS01359">
    <property type="entry name" value="ZF_PHD_1"/>
    <property type="match status" value="1"/>
</dbReference>
<dbReference type="InterPro" id="IPR053114">
    <property type="entry name" value="ATXR5/ATXR6"/>
</dbReference>
<evidence type="ECO:0000256" key="5">
    <source>
        <dbReference type="PROSITE-ProRule" id="PRU00146"/>
    </source>
</evidence>
<dbReference type="EMBL" id="CAJGYO010000005">
    <property type="protein sequence ID" value="CAD6227926.1"/>
    <property type="molecule type" value="Genomic_DNA"/>
</dbReference>
<reference evidence="9" key="1">
    <citation type="submission" date="2020-10" db="EMBL/GenBank/DDBJ databases">
        <authorList>
            <person name="Han B."/>
            <person name="Lu T."/>
            <person name="Zhao Q."/>
            <person name="Huang X."/>
            <person name="Zhao Y."/>
        </authorList>
    </citation>
    <scope>NUCLEOTIDE SEQUENCE</scope>
</reference>
<proteinExistence type="predicted"/>
<dbReference type="InterPro" id="IPR001214">
    <property type="entry name" value="SET_dom"/>
</dbReference>
<dbReference type="PANTHER" id="PTHR48442:SF1">
    <property type="entry name" value="SET DOMAIN-CONTAINING PROTEIN"/>
    <property type="match status" value="1"/>
</dbReference>
<sequence length="343" mass="38604">MGRAAPSPSPSSPQLGRKRTAAPTPEPPTPRRYCSMDDVMRRARAVDAPPPVARAPVYTYYENLICETCGSGDRDDDLLLCDRCDRGHHTFCLRPIAAKVPIGPWFCPVCAPPAKAPKRFPMKQTKIIDFFGIQKDGQDAQAPKCRLSQDARRRRKRSLVMHKKRRRILPFVPSEDGARRLKQMASLATALTSSKTEFSNELTYMPNMAPRSSNLARLEVGGMQADGDIKDMTFLAEYAGDVDYLEKRANDDIDCIMTLLLTADPSQRLVICPDKRGNISRFISGINNHTQDGKKKQNVKCVRYDIDGESHVMLVACRDIVCGEKLYYDYNGYEHAYPTQHFL</sequence>
<evidence type="ECO:0000313" key="9">
    <source>
        <dbReference type="EMBL" id="CAD6227926.1"/>
    </source>
</evidence>
<feature type="region of interest" description="Disordered" evidence="6">
    <location>
        <begin position="1"/>
        <end position="33"/>
    </location>
</feature>
<dbReference type="AlphaFoldDB" id="A0A811NMC2"/>
<dbReference type="PANTHER" id="PTHR48442">
    <property type="entry name" value="SET DOMAIN-CONTAINING PROTEIN"/>
    <property type="match status" value="1"/>
</dbReference>
<dbReference type="InterPro" id="IPR019786">
    <property type="entry name" value="Zinc_finger_PHD-type_CS"/>
</dbReference>
<dbReference type="Gene3D" id="2.170.270.10">
    <property type="entry name" value="SET domain"/>
    <property type="match status" value="1"/>
</dbReference>
<dbReference type="OrthoDB" id="336088at2759"/>
<feature type="domain" description="SET" evidence="8">
    <location>
        <begin position="206"/>
        <end position="331"/>
    </location>
</feature>